<keyword evidence="2" id="KW-0472">Membrane</keyword>
<evidence type="ECO:0000259" key="3">
    <source>
        <dbReference type="PROSITE" id="PS51782"/>
    </source>
</evidence>
<sequence length="719" mass="76413">MTFNKTKPTRKPTPKPTAAAGANRCGATSADAADTCGRLCPSGVDGECPPAQKCYRSITCSSTVRRGGKRISSRHLGACCSIKSLVVQRGVGNGGYGEVKRAAAWGAPISALSSCRYKGCTYYTVVAGDYLFKIAQLRGTTVDTLAALNPWLAQQGLNVIAPGQQVLVEACAAAGLPAKGRPNPELVAVAQLFTSAAIDPLVAKYTTAATAANQKALSDALHKNWATATGRGKLLQLQQSDSTFAALMSAYGTDRAATCARFRQQGAMASTLADCYCDAAQPQLHCDAKIKAAFEAGPGAKLKRKLEEEPEGPGMSFAREGERRAKKARAARRREQSATRGSSDSMELSGPALPLLTSLSVLLIFALVAVAWQQRSAGQSERSLALVDVGPPSTAEPQPPDLCTTGVSALTSGAGVDGFLSNVARRGGCLTPVSCSKTVLLWGFPFTASLSLSACVPYVAYANVNGYKTMQVCAQSGQCSSALTTTPSEQVAGLVGMNAGFTMSLCFGWAEAAAALKFFGVGACVSISIKLFPVKGWVVIAAEVLIIVVGFALNFYVQAFDEAKDYFNSLYGICSPANCKANLYCQMRQGDVNGNFEIKVTFLFWQKTLWSSPNFFTPRGCPSQPALPPSNAEFKVMSVYTTDWAQYRGVVTAEYPRPPWCAQYAYTPSNLDPALFTHINYAFAKVPPGLWFEFGDTHINYAFAKMRGGGEHLALRSLR</sequence>
<dbReference type="SUPFAM" id="SSF51445">
    <property type="entry name" value="(Trans)glycosidases"/>
    <property type="match status" value="1"/>
</dbReference>
<dbReference type="Gene3D" id="3.10.350.10">
    <property type="entry name" value="LysM domain"/>
    <property type="match status" value="1"/>
</dbReference>
<dbReference type="SUPFAM" id="SSF54106">
    <property type="entry name" value="LysM domain"/>
    <property type="match status" value="1"/>
</dbReference>
<feature type="transmembrane region" description="Helical" evidence="2">
    <location>
        <begin position="507"/>
        <end position="529"/>
    </location>
</feature>
<dbReference type="InterPro" id="IPR018392">
    <property type="entry name" value="LysM"/>
</dbReference>
<evidence type="ECO:0000256" key="1">
    <source>
        <dbReference type="SAM" id="MobiDB-lite"/>
    </source>
</evidence>
<dbReference type="SMART" id="SM00257">
    <property type="entry name" value="LysM"/>
    <property type="match status" value="1"/>
</dbReference>
<feature type="region of interest" description="Disordered" evidence="1">
    <location>
        <begin position="1"/>
        <end position="22"/>
    </location>
</feature>
<comment type="caution">
    <text evidence="4">The sequence shown here is derived from an EMBL/GenBank/DDBJ whole genome shotgun (WGS) entry which is preliminary data.</text>
</comment>
<feature type="transmembrane region" description="Helical" evidence="2">
    <location>
        <begin position="352"/>
        <end position="372"/>
    </location>
</feature>
<protein>
    <recommendedName>
        <fullName evidence="3">LysM domain-containing protein</fullName>
    </recommendedName>
</protein>
<dbReference type="Proteomes" id="UP000664859">
    <property type="component" value="Unassembled WGS sequence"/>
</dbReference>
<proteinExistence type="predicted"/>
<accession>A0A835YVY3</accession>
<keyword evidence="2" id="KW-0812">Transmembrane</keyword>
<keyword evidence="2" id="KW-1133">Transmembrane helix</keyword>
<feature type="transmembrane region" description="Helical" evidence="2">
    <location>
        <begin position="439"/>
        <end position="460"/>
    </location>
</feature>
<feature type="region of interest" description="Disordered" evidence="1">
    <location>
        <begin position="303"/>
        <end position="348"/>
    </location>
</feature>
<dbReference type="EMBL" id="JAFCMP010000246">
    <property type="protein sequence ID" value="KAG5182406.1"/>
    <property type="molecule type" value="Genomic_DNA"/>
</dbReference>
<dbReference type="InterPro" id="IPR036779">
    <property type="entry name" value="LysM_dom_sf"/>
</dbReference>
<evidence type="ECO:0000256" key="2">
    <source>
        <dbReference type="SAM" id="Phobius"/>
    </source>
</evidence>
<keyword evidence="5" id="KW-1185">Reference proteome</keyword>
<evidence type="ECO:0000313" key="5">
    <source>
        <dbReference type="Proteomes" id="UP000664859"/>
    </source>
</evidence>
<reference evidence="4" key="1">
    <citation type="submission" date="2021-02" db="EMBL/GenBank/DDBJ databases">
        <title>First Annotated Genome of the Yellow-green Alga Tribonema minus.</title>
        <authorList>
            <person name="Mahan K.M."/>
        </authorList>
    </citation>
    <scope>NUCLEOTIDE SEQUENCE</scope>
    <source>
        <strain evidence="4">UTEX B ZZ1240</strain>
    </source>
</reference>
<gene>
    <name evidence="4" type="ORF">JKP88DRAFT_278070</name>
</gene>
<dbReference type="OrthoDB" id="73875at2759"/>
<evidence type="ECO:0000313" key="4">
    <source>
        <dbReference type="EMBL" id="KAG5182406.1"/>
    </source>
</evidence>
<dbReference type="AlphaFoldDB" id="A0A835YVY3"/>
<dbReference type="PROSITE" id="PS51782">
    <property type="entry name" value="LYSM"/>
    <property type="match status" value="1"/>
</dbReference>
<dbReference type="InterPro" id="IPR017853">
    <property type="entry name" value="GH"/>
</dbReference>
<feature type="domain" description="LysM" evidence="3">
    <location>
        <begin position="121"/>
        <end position="168"/>
    </location>
</feature>
<dbReference type="CDD" id="cd00118">
    <property type="entry name" value="LysM"/>
    <property type="match status" value="1"/>
</dbReference>
<dbReference type="Gene3D" id="3.20.20.80">
    <property type="entry name" value="Glycosidases"/>
    <property type="match status" value="1"/>
</dbReference>
<name>A0A835YVY3_9STRA</name>
<feature type="transmembrane region" description="Helical" evidence="2">
    <location>
        <begin position="536"/>
        <end position="557"/>
    </location>
</feature>
<dbReference type="Pfam" id="PF01476">
    <property type="entry name" value="LysM"/>
    <property type="match status" value="1"/>
</dbReference>
<organism evidence="4 5">
    <name type="scientific">Tribonema minus</name>
    <dbReference type="NCBI Taxonomy" id="303371"/>
    <lineage>
        <taxon>Eukaryota</taxon>
        <taxon>Sar</taxon>
        <taxon>Stramenopiles</taxon>
        <taxon>Ochrophyta</taxon>
        <taxon>PX clade</taxon>
        <taxon>Xanthophyceae</taxon>
        <taxon>Tribonematales</taxon>
        <taxon>Tribonemataceae</taxon>
        <taxon>Tribonema</taxon>
    </lineage>
</organism>